<dbReference type="InterPro" id="IPR003124">
    <property type="entry name" value="WH2_dom"/>
</dbReference>
<evidence type="ECO:0000256" key="3">
    <source>
        <dbReference type="SAM" id="MobiDB-lite"/>
    </source>
</evidence>
<accession>A0ABQ9JQP3</accession>
<feature type="region of interest" description="Disordered" evidence="3">
    <location>
        <begin position="353"/>
        <end position="378"/>
    </location>
</feature>
<feature type="region of interest" description="Disordered" evidence="3">
    <location>
        <begin position="394"/>
        <end position="434"/>
    </location>
</feature>
<sequence length="434" mass="48124">MNPNYKVPIIPENLSKHETIVQIAEVLDHLTNITEGIFYQVQKRLESNKNKLSDISSRAESVQRKVNNLKGAKKATQVFSSSKYPATDVYREYVSIFSDTPPVELKRHKVKPKAISTAYSPLDKLQFFHVNISSSKKDKLEGLGDIPEDLSCVNDLLLYNTGKNLYKNFVIVDALKEPQSIKEEDEIDISNIGPAPYSISDRSTVKKSVTKNYFYSPQIGEVPALDVPLDLPDLPGIADDLHYESAMEPGIAPSAVFIQTNMENIIDLPAVVQNEGESKEEDIPNVVLPPPPPPLEVQKPHSPVKETVKTQSEEVKVELPKPPEPEINAPKQDFVQQTNARSNLMEAIRQAGGKGKANLRSVHQETTKTTSNSDGDLMADLRSKLLDRRKGISGKKNVENVDPESTLGKISAMIPPPEPTNDVESTSNDEEDWA</sequence>
<proteinExistence type="inferred from homology"/>
<dbReference type="InterPro" id="IPR021854">
    <property type="entry name" value="WASH1_WAHD"/>
</dbReference>
<comment type="similarity">
    <text evidence="1">Belongs to the WASH1 family.</text>
</comment>
<protein>
    <recommendedName>
        <fullName evidence="4">WH2 domain-containing protein</fullName>
    </recommendedName>
</protein>
<dbReference type="EMBL" id="JAPWTJ010000251">
    <property type="protein sequence ID" value="KAJ8980575.1"/>
    <property type="molecule type" value="Genomic_DNA"/>
</dbReference>
<dbReference type="InterPro" id="IPR028290">
    <property type="entry name" value="WASH1"/>
</dbReference>
<evidence type="ECO:0000256" key="1">
    <source>
        <dbReference type="ARBA" id="ARBA00005602"/>
    </source>
</evidence>
<reference evidence="5" key="1">
    <citation type="journal article" date="2023" name="Insect Mol. Biol.">
        <title>Genome sequencing provides insights into the evolution of gene families encoding plant cell wall-degrading enzymes in longhorned beetles.</title>
        <authorList>
            <person name="Shin N.R."/>
            <person name="Okamura Y."/>
            <person name="Kirsch R."/>
            <person name="Pauchet Y."/>
        </authorList>
    </citation>
    <scope>NUCLEOTIDE SEQUENCE</scope>
    <source>
        <strain evidence="5">MMC_N1</strain>
    </source>
</reference>
<organism evidence="5 6">
    <name type="scientific">Molorchus minor</name>
    <dbReference type="NCBI Taxonomy" id="1323400"/>
    <lineage>
        <taxon>Eukaryota</taxon>
        <taxon>Metazoa</taxon>
        <taxon>Ecdysozoa</taxon>
        <taxon>Arthropoda</taxon>
        <taxon>Hexapoda</taxon>
        <taxon>Insecta</taxon>
        <taxon>Pterygota</taxon>
        <taxon>Neoptera</taxon>
        <taxon>Endopterygota</taxon>
        <taxon>Coleoptera</taxon>
        <taxon>Polyphaga</taxon>
        <taxon>Cucujiformia</taxon>
        <taxon>Chrysomeloidea</taxon>
        <taxon>Cerambycidae</taxon>
        <taxon>Lamiinae</taxon>
        <taxon>Monochamini</taxon>
        <taxon>Molorchus</taxon>
    </lineage>
</organism>
<dbReference type="Pfam" id="PF11945">
    <property type="entry name" value="WASH_WAHD"/>
    <property type="match status" value="1"/>
</dbReference>
<feature type="region of interest" description="Disordered" evidence="3">
    <location>
        <begin position="278"/>
        <end position="329"/>
    </location>
</feature>
<feature type="compositionally biased region" description="Basic and acidic residues" evidence="3">
    <location>
        <begin position="303"/>
        <end position="324"/>
    </location>
</feature>
<keyword evidence="6" id="KW-1185">Reference proteome</keyword>
<dbReference type="PANTHER" id="PTHR23331">
    <property type="entry name" value="CXYORF1"/>
    <property type="match status" value="1"/>
</dbReference>
<keyword evidence="2" id="KW-0009">Actin-binding</keyword>
<evidence type="ECO:0000313" key="6">
    <source>
        <dbReference type="Proteomes" id="UP001162164"/>
    </source>
</evidence>
<evidence type="ECO:0000259" key="4">
    <source>
        <dbReference type="PROSITE" id="PS51082"/>
    </source>
</evidence>
<dbReference type="Proteomes" id="UP001162164">
    <property type="component" value="Unassembled WGS sequence"/>
</dbReference>
<comment type="caution">
    <text evidence="5">The sequence shown here is derived from an EMBL/GenBank/DDBJ whole genome shotgun (WGS) entry which is preliminary data.</text>
</comment>
<evidence type="ECO:0000313" key="5">
    <source>
        <dbReference type="EMBL" id="KAJ8980575.1"/>
    </source>
</evidence>
<feature type="domain" description="WH2" evidence="4">
    <location>
        <begin position="340"/>
        <end position="362"/>
    </location>
</feature>
<name>A0ABQ9JQP3_9CUCU</name>
<evidence type="ECO:0000256" key="2">
    <source>
        <dbReference type="ARBA" id="ARBA00023203"/>
    </source>
</evidence>
<gene>
    <name evidence="5" type="ORF">NQ317_018702</name>
</gene>
<dbReference type="PROSITE" id="PS51082">
    <property type="entry name" value="WH2"/>
    <property type="match status" value="1"/>
</dbReference>
<dbReference type="PANTHER" id="PTHR23331:SF1">
    <property type="entry name" value="WASH COMPLEX SUBUNIT 1"/>
    <property type="match status" value="1"/>
</dbReference>